<dbReference type="EMBL" id="JAYKXP010000076">
    <property type="protein sequence ID" value="KAK7030397.1"/>
    <property type="molecule type" value="Genomic_DNA"/>
</dbReference>
<dbReference type="PANTHER" id="PTHR38248">
    <property type="entry name" value="FUNK1 6"/>
    <property type="match status" value="1"/>
</dbReference>
<reference evidence="2 3" key="1">
    <citation type="submission" date="2024-01" db="EMBL/GenBank/DDBJ databases">
        <title>A draft genome for a cacao thread blight-causing isolate of Paramarasmius palmivorus.</title>
        <authorList>
            <person name="Baruah I.K."/>
            <person name="Bukari Y."/>
            <person name="Amoako-Attah I."/>
            <person name="Meinhardt L.W."/>
            <person name="Bailey B.A."/>
            <person name="Cohen S.P."/>
        </authorList>
    </citation>
    <scope>NUCLEOTIDE SEQUENCE [LARGE SCALE GENOMIC DNA]</scope>
    <source>
        <strain evidence="2 3">GH-12</strain>
    </source>
</reference>
<evidence type="ECO:0000313" key="2">
    <source>
        <dbReference type="EMBL" id="KAK7030397.1"/>
    </source>
</evidence>
<dbReference type="Pfam" id="PF17667">
    <property type="entry name" value="Pkinase_fungal"/>
    <property type="match status" value="1"/>
</dbReference>
<name>A0AAW0BWM8_9AGAR</name>
<sequence length="284" mass="32318">MVQQHNWTECSLPKKAMPCVLPDFQKLEPIRQRIIRRPLGIILQGFQTTFELVNAMKNASIAQRALYEKAGILHRDISSTHIRLDLEGGGGVLVDWDDDYADTKGWPKGVSEDLPARMGTKEFMSKSLLCKGSELFKVQLIDNLESFFHILAWLALAWTNHSLTTDDVAWSIRSTYIYGWRRTCCLGWMSSHESRMFPPGPFQSLVADVGYVVIERYLGVDENLKGIRDRGPPTPDRLKDVLKNSDWMVERFVRAASALSIEGSTARAHRRFAIRVNGEQLGFY</sequence>
<dbReference type="AlphaFoldDB" id="A0AAW0BWM8"/>
<evidence type="ECO:0000259" key="1">
    <source>
        <dbReference type="Pfam" id="PF17667"/>
    </source>
</evidence>
<dbReference type="InterPro" id="IPR040976">
    <property type="entry name" value="Pkinase_fungal"/>
</dbReference>
<gene>
    <name evidence="2" type="ORF">VNI00_014141</name>
</gene>
<comment type="caution">
    <text evidence="2">The sequence shown here is derived from an EMBL/GenBank/DDBJ whole genome shotgun (WGS) entry which is preliminary data.</text>
</comment>
<organism evidence="2 3">
    <name type="scientific">Paramarasmius palmivorus</name>
    <dbReference type="NCBI Taxonomy" id="297713"/>
    <lineage>
        <taxon>Eukaryota</taxon>
        <taxon>Fungi</taxon>
        <taxon>Dikarya</taxon>
        <taxon>Basidiomycota</taxon>
        <taxon>Agaricomycotina</taxon>
        <taxon>Agaricomycetes</taxon>
        <taxon>Agaricomycetidae</taxon>
        <taxon>Agaricales</taxon>
        <taxon>Marasmiineae</taxon>
        <taxon>Marasmiaceae</taxon>
        <taxon>Paramarasmius</taxon>
    </lineage>
</organism>
<accession>A0AAW0BWM8</accession>
<feature type="domain" description="Fungal-type protein kinase" evidence="1">
    <location>
        <begin position="30"/>
        <end position="154"/>
    </location>
</feature>
<protein>
    <recommendedName>
        <fullName evidence="1">Fungal-type protein kinase domain-containing protein</fullName>
    </recommendedName>
</protein>
<keyword evidence="3" id="KW-1185">Reference proteome</keyword>
<proteinExistence type="predicted"/>
<dbReference type="Proteomes" id="UP001383192">
    <property type="component" value="Unassembled WGS sequence"/>
</dbReference>
<evidence type="ECO:0000313" key="3">
    <source>
        <dbReference type="Proteomes" id="UP001383192"/>
    </source>
</evidence>
<dbReference type="PANTHER" id="PTHR38248:SF2">
    <property type="entry name" value="FUNK1 11"/>
    <property type="match status" value="1"/>
</dbReference>